<dbReference type="GeneID" id="36308947"/>
<accession>A0A365P935</accession>
<organism evidence="3 4">
    <name type="scientific">Dietzia maris</name>
    <dbReference type="NCBI Taxonomy" id="37915"/>
    <lineage>
        <taxon>Bacteria</taxon>
        <taxon>Bacillati</taxon>
        <taxon>Actinomycetota</taxon>
        <taxon>Actinomycetes</taxon>
        <taxon>Mycobacteriales</taxon>
        <taxon>Dietziaceae</taxon>
        <taxon>Dietzia</taxon>
    </lineage>
</organism>
<dbReference type="RefSeq" id="WP_067716069.1">
    <property type="nucleotide sequence ID" value="NZ_JAPWIO010000025.1"/>
</dbReference>
<gene>
    <name evidence="3" type="ORF">DQ226_11195</name>
    <name evidence="2" type="ORF">QYF62_15015</name>
</gene>
<evidence type="ECO:0000313" key="2">
    <source>
        <dbReference type="EMBL" id="MDN4507356.1"/>
    </source>
</evidence>
<comment type="caution">
    <text evidence="3">The sequence shown here is derived from an EMBL/GenBank/DDBJ whole genome shotgun (WGS) entry which is preliminary data.</text>
</comment>
<dbReference type="EMBL" id="QNTT01000028">
    <property type="protein sequence ID" value="RBA33957.1"/>
    <property type="molecule type" value="Genomic_DNA"/>
</dbReference>
<keyword evidence="5" id="KW-1185">Reference proteome</keyword>
<dbReference type="AlphaFoldDB" id="A0A365P935"/>
<keyword evidence="1" id="KW-0812">Transmembrane</keyword>
<name>A0A365P935_9ACTN</name>
<proteinExistence type="predicted"/>
<dbReference type="Proteomes" id="UP001172702">
    <property type="component" value="Unassembled WGS sequence"/>
</dbReference>
<evidence type="ECO:0000256" key="1">
    <source>
        <dbReference type="SAM" id="Phobius"/>
    </source>
</evidence>
<evidence type="ECO:0000313" key="5">
    <source>
        <dbReference type="Proteomes" id="UP001172702"/>
    </source>
</evidence>
<protein>
    <recommendedName>
        <fullName evidence="6">MFS transporter</fullName>
    </recommendedName>
</protein>
<reference evidence="3 4" key="1">
    <citation type="submission" date="2018-06" db="EMBL/GenBank/DDBJ databases">
        <title>Whole genome sequencing of four bacterial strains from South Shetland trench revealing bio-synthetic gene clusters.</title>
        <authorList>
            <person name="Abdel-Mageed W.M."/>
            <person name="Lehri B."/>
            <person name="Jarmusch S.A."/>
            <person name="Miranda K."/>
            <person name="Goodfellow M."/>
            <person name="Jaspars M."/>
            <person name="Karlyshev A.V."/>
        </authorList>
    </citation>
    <scope>NUCLEOTIDE SEQUENCE [LARGE SCALE GENOMIC DNA]</scope>
    <source>
        <strain evidence="3 4">SST1</strain>
    </source>
</reference>
<evidence type="ECO:0000313" key="3">
    <source>
        <dbReference type="EMBL" id="RBA33957.1"/>
    </source>
</evidence>
<dbReference type="Proteomes" id="UP000252187">
    <property type="component" value="Unassembled WGS sequence"/>
</dbReference>
<feature type="transmembrane region" description="Helical" evidence="1">
    <location>
        <begin position="54"/>
        <end position="77"/>
    </location>
</feature>
<feature type="transmembrane region" description="Helical" evidence="1">
    <location>
        <begin position="84"/>
        <end position="102"/>
    </location>
</feature>
<keyword evidence="1" id="KW-0472">Membrane</keyword>
<reference evidence="2 5" key="2">
    <citation type="submission" date="2023-07" db="EMBL/GenBank/DDBJ databases">
        <title>Strategy for survival of the halotoleranting strain Dietzia MX2 from the Yakshinskoe mineral salts deposit.</title>
        <authorList>
            <person name="Kharitonova M.A."/>
            <person name="Kupriyanova-Ashina F.G."/>
            <person name="Shakirov T.R."/>
            <person name="Vafina M.S."/>
            <person name="Ilinskaya O.N."/>
        </authorList>
    </citation>
    <scope>NUCLEOTIDE SEQUENCE [LARGE SCALE GENOMIC DNA]</scope>
    <source>
        <strain evidence="2 5">MX2</strain>
    </source>
</reference>
<evidence type="ECO:0000313" key="4">
    <source>
        <dbReference type="Proteomes" id="UP000252187"/>
    </source>
</evidence>
<dbReference type="EMBL" id="JAUHTB010000022">
    <property type="protein sequence ID" value="MDN4507356.1"/>
    <property type="molecule type" value="Genomic_DNA"/>
</dbReference>
<keyword evidence="1" id="KW-1133">Transmembrane helix</keyword>
<evidence type="ECO:0008006" key="6">
    <source>
        <dbReference type="Google" id="ProtNLM"/>
    </source>
</evidence>
<sequence>MTRPSTVTAASWIWLFCGLFSTLTITGVLAATDLFGFVVPLGGPEDVSTAAPGVAWIGAIIAMGMVSAIVLQVVAAVKLRDGERWARALLTIAAGLTLVTALWDITLWSAWVLLGAHLVAFVLAYTDSATAYLEVRSPDPAWAPVYA</sequence>